<keyword evidence="2" id="KW-0677">Repeat</keyword>
<dbReference type="SMART" id="SM00717">
    <property type="entry name" value="SANT"/>
    <property type="match status" value="2"/>
</dbReference>
<dbReference type="AlphaFoldDB" id="A0A222UAD7"/>
<evidence type="ECO:0000259" key="7">
    <source>
        <dbReference type="PROSITE" id="PS51294"/>
    </source>
</evidence>
<dbReference type="PANTHER" id="PTHR47998:SF91">
    <property type="entry name" value="MYB-RELATED PROTEIN 308-LIKE"/>
    <property type="match status" value="1"/>
</dbReference>
<keyword evidence="4" id="KW-0539">Nucleus</keyword>
<proteinExistence type="evidence at transcript level"/>
<dbReference type="CDD" id="cd00167">
    <property type="entry name" value="SANT"/>
    <property type="match status" value="2"/>
</dbReference>
<evidence type="ECO:0000256" key="1">
    <source>
        <dbReference type="ARBA" id="ARBA00004123"/>
    </source>
</evidence>
<dbReference type="Gene3D" id="1.10.10.60">
    <property type="entry name" value="Homeodomain-like"/>
    <property type="match status" value="2"/>
</dbReference>
<dbReference type="GO" id="GO:0000976">
    <property type="term" value="F:transcription cis-regulatory region binding"/>
    <property type="evidence" value="ECO:0007669"/>
    <property type="project" value="TreeGrafter"/>
</dbReference>
<dbReference type="InterPro" id="IPR017930">
    <property type="entry name" value="Myb_dom"/>
</dbReference>
<evidence type="ECO:0000259" key="6">
    <source>
        <dbReference type="PROSITE" id="PS50090"/>
    </source>
</evidence>
<organism evidence="8">
    <name type="scientific">Ginkgo biloba</name>
    <name type="common">Ginkgo</name>
    <name type="synonym">Maidenhair tree</name>
    <dbReference type="NCBI Taxonomy" id="3311"/>
    <lineage>
        <taxon>Eukaryota</taxon>
        <taxon>Viridiplantae</taxon>
        <taxon>Streptophyta</taxon>
        <taxon>Embryophyta</taxon>
        <taxon>Tracheophyta</taxon>
        <taxon>Spermatophyta</taxon>
        <taxon>Ginkgoidae</taxon>
        <taxon>Ginkgoales</taxon>
        <taxon>Ginkgoaceae</taxon>
        <taxon>Ginkgo</taxon>
    </lineage>
</organism>
<dbReference type="PROSITE" id="PS51294">
    <property type="entry name" value="HTH_MYB"/>
    <property type="match status" value="2"/>
</dbReference>
<dbReference type="InterPro" id="IPR015495">
    <property type="entry name" value="Myb_TF_plants"/>
</dbReference>
<dbReference type="InterPro" id="IPR009057">
    <property type="entry name" value="Homeodomain-like_sf"/>
</dbReference>
<evidence type="ECO:0000313" key="8">
    <source>
        <dbReference type="EMBL" id="ASR18121.1"/>
    </source>
</evidence>
<feature type="domain" description="Myb-like" evidence="6">
    <location>
        <begin position="12"/>
        <end position="65"/>
    </location>
</feature>
<dbReference type="EMBL" id="KY703747">
    <property type="protein sequence ID" value="ASR18121.1"/>
    <property type="molecule type" value="mRNA"/>
</dbReference>
<dbReference type="SUPFAM" id="SSF46689">
    <property type="entry name" value="Homeodomain-like"/>
    <property type="match status" value="1"/>
</dbReference>
<keyword evidence="3" id="KW-0238">DNA-binding</keyword>
<dbReference type="Pfam" id="PF00249">
    <property type="entry name" value="Myb_DNA-binding"/>
    <property type="match status" value="2"/>
</dbReference>
<feature type="domain" description="Myb-like" evidence="6">
    <location>
        <begin position="66"/>
        <end position="116"/>
    </location>
</feature>
<dbReference type="SMR" id="A0A222UAD7"/>
<feature type="region of interest" description="Disordered" evidence="5">
    <location>
        <begin position="127"/>
        <end position="149"/>
    </location>
</feature>
<dbReference type="InterPro" id="IPR001005">
    <property type="entry name" value="SANT/Myb"/>
</dbReference>
<dbReference type="GO" id="GO:0006355">
    <property type="term" value="P:regulation of DNA-templated transcription"/>
    <property type="evidence" value="ECO:0007669"/>
    <property type="project" value="TreeGrafter"/>
</dbReference>
<accession>A0A222UAD7</accession>
<evidence type="ECO:0000256" key="5">
    <source>
        <dbReference type="SAM" id="MobiDB-lite"/>
    </source>
</evidence>
<gene>
    <name evidence="8" type="primary">R2R3MYB36</name>
</gene>
<dbReference type="GO" id="GO:0005634">
    <property type="term" value="C:nucleus"/>
    <property type="evidence" value="ECO:0007669"/>
    <property type="project" value="UniProtKB-SubCell"/>
</dbReference>
<evidence type="ECO:0000256" key="2">
    <source>
        <dbReference type="ARBA" id="ARBA00022737"/>
    </source>
</evidence>
<dbReference type="PROSITE" id="PS50090">
    <property type="entry name" value="MYB_LIKE"/>
    <property type="match status" value="2"/>
</dbReference>
<feature type="compositionally biased region" description="Polar residues" evidence="5">
    <location>
        <begin position="139"/>
        <end position="149"/>
    </location>
</feature>
<dbReference type="GO" id="GO:0030154">
    <property type="term" value="P:cell differentiation"/>
    <property type="evidence" value="ECO:0007669"/>
    <property type="project" value="TreeGrafter"/>
</dbReference>
<dbReference type="PANTHER" id="PTHR47998">
    <property type="entry name" value="TRANSCRIPTION FACTOR MYB51-LIKE ISOFORM X1"/>
    <property type="match status" value="1"/>
</dbReference>
<evidence type="ECO:0000256" key="3">
    <source>
        <dbReference type="ARBA" id="ARBA00023125"/>
    </source>
</evidence>
<feature type="domain" description="HTH myb-type" evidence="7">
    <location>
        <begin position="16"/>
        <end position="65"/>
    </location>
</feature>
<dbReference type="FunFam" id="1.10.10.60:FF:000001">
    <property type="entry name" value="MYB-related transcription factor"/>
    <property type="match status" value="1"/>
</dbReference>
<sequence length="239" mass="27898">MVRMESWRKASSYATKKSPWSHQEDLLLIQYIQANGEGDWRNLPQKAGLGGRSAKSCRLRWRNYLRPDIKHGNISPDEEELIIRMHRLLGNRWSLIAGRVPGRTDNQIKKFWNTQVRKKHARQLIKPNIEPKGHEPWNHDNSNSQGSHEQISMNNADILSKDNSAQQKLSDICGHEDQNLLPERELNQFPEVENVYSREFNHWEMIEVGYINTIDLIINDSSYTTADISVHEELNLPLW</sequence>
<reference evidence="8" key="1">
    <citation type="journal article" date="2017" name="Physiol. Mol. Biol. Plants">
        <title>Identification and expression analysis under abiotic stress of the R2R3-MYB genes in Ginkgo biloba L.</title>
        <authorList>
            <person name="Liu X."/>
            <person name="Yu W."/>
            <person name="Zhang X."/>
            <person name="Wang G."/>
            <person name="Cao F."/>
            <person name="Cheng H."/>
        </authorList>
    </citation>
    <scope>NUCLEOTIDE SEQUENCE</scope>
</reference>
<feature type="domain" description="HTH myb-type" evidence="7">
    <location>
        <begin position="66"/>
        <end position="120"/>
    </location>
</feature>
<feature type="compositionally biased region" description="Basic and acidic residues" evidence="5">
    <location>
        <begin position="129"/>
        <end position="138"/>
    </location>
</feature>
<protein>
    <submittedName>
        <fullName evidence="8">R2R3MYB36</fullName>
    </submittedName>
</protein>
<evidence type="ECO:0000256" key="4">
    <source>
        <dbReference type="ARBA" id="ARBA00023242"/>
    </source>
</evidence>
<comment type="subcellular location">
    <subcellularLocation>
        <location evidence="1">Nucleus</location>
    </subcellularLocation>
</comment>
<name>A0A222UAD7_GINBI</name>